<feature type="signal peptide" evidence="12">
    <location>
        <begin position="1"/>
        <end position="18"/>
    </location>
</feature>
<keyword evidence="9" id="KW-0326">Glycosidase</keyword>
<keyword evidence="7" id="KW-0378">Hydrolase</keyword>
<dbReference type="InParanoid" id="G3GY33"/>
<dbReference type="Pfam" id="PF00062">
    <property type="entry name" value="Lys"/>
    <property type="match status" value="2"/>
</dbReference>
<evidence type="ECO:0000256" key="1">
    <source>
        <dbReference type="ARBA" id="ARBA00000632"/>
    </source>
</evidence>
<dbReference type="PRINTS" id="PR00135">
    <property type="entry name" value="LYZLACT"/>
</dbReference>
<evidence type="ECO:0000256" key="8">
    <source>
        <dbReference type="ARBA" id="ARBA00023157"/>
    </source>
</evidence>
<evidence type="ECO:0000256" key="9">
    <source>
        <dbReference type="ARBA" id="ARBA00023295"/>
    </source>
</evidence>
<keyword evidence="5" id="KW-0929">Antimicrobial</keyword>
<dbReference type="STRING" id="10029.G3GY33"/>
<organism evidence="14 15">
    <name type="scientific">Cricetulus griseus</name>
    <name type="common">Chinese hamster</name>
    <name type="synonym">Cricetulus barabensis griseus</name>
    <dbReference type="NCBI Taxonomy" id="10029"/>
    <lineage>
        <taxon>Eukaryota</taxon>
        <taxon>Metazoa</taxon>
        <taxon>Chordata</taxon>
        <taxon>Craniata</taxon>
        <taxon>Vertebrata</taxon>
        <taxon>Euteleostomi</taxon>
        <taxon>Mammalia</taxon>
        <taxon>Eutheria</taxon>
        <taxon>Euarchontoglires</taxon>
        <taxon>Glires</taxon>
        <taxon>Rodentia</taxon>
        <taxon>Myomorpha</taxon>
        <taxon>Muroidea</taxon>
        <taxon>Cricetidae</taxon>
        <taxon>Cricetinae</taxon>
        <taxon>Cricetulus</taxon>
    </lineage>
</organism>
<dbReference type="GO" id="GO:0031640">
    <property type="term" value="P:killing of cells of another organism"/>
    <property type="evidence" value="ECO:0007669"/>
    <property type="project" value="UniProtKB-KW"/>
</dbReference>
<dbReference type="PANTHER" id="PTHR11407:SF28">
    <property type="entry name" value="LYSOZYME C"/>
    <property type="match status" value="1"/>
</dbReference>
<dbReference type="GO" id="GO:0050829">
    <property type="term" value="P:defense response to Gram-negative bacterium"/>
    <property type="evidence" value="ECO:0007669"/>
    <property type="project" value="TreeGrafter"/>
</dbReference>
<dbReference type="SMART" id="SM00263">
    <property type="entry name" value="LYZ1"/>
    <property type="match status" value="1"/>
</dbReference>
<keyword evidence="6" id="KW-0081">Bacteriolytic enzyme</keyword>
<dbReference type="GO" id="GO:0003796">
    <property type="term" value="F:lysozyme activity"/>
    <property type="evidence" value="ECO:0007669"/>
    <property type="project" value="UniProtKB-EC"/>
</dbReference>
<evidence type="ECO:0000256" key="11">
    <source>
        <dbReference type="RuleBase" id="RU004440"/>
    </source>
</evidence>
<keyword evidence="12" id="KW-0732">Signal</keyword>
<reference evidence="15" key="1">
    <citation type="journal article" date="2011" name="Nat. Biotechnol.">
        <title>The genomic sequence of the Chinese hamster ovary (CHO)-K1 cell line.</title>
        <authorList>
            <person name="Xu X."/>
            <person name="Nagarajan H."/>
            <person name="Lewis N.E."/>
            <person name="Pan S."/>
            <person name="Cai Z."/>
            <person name="Liu X."/>
            <person name="Chen W."/>
            <person name="Xie M."/>
            <person name="Wang W."/>
            <person name="Hammond S."/>
            <person name="Andersen M.R."/>
            <person name="Neff N."/>
            <person name="Passarelli B."/>
            <person name="Koh W."/>
            <person name="Fan H.C."/>
            <person name="Wang J."/>
            <person name="Gui Y."/>
            <person name="Lee K.H."/>
            <person name="Betenbaugh M.J."/>
            <person name="Quake S.R."/>
            <person name="Famili I."/>
            <person name="Palsson B.O."/>
            <person name="Wang J."/>
        </authorList>
    </citation>
    <scope>NUCLEOTIDE SEQUENCE [LARGE SCALE GENOMIC DNA]</scope>
    <source>
        <strain evidence="15">CHO K1 cell line</strain>
    </source>
</reference>
<dbReference type="EMBL" id="JH000063">
    <property type="protein sequence ID" value="EGV96017.1"/>
    <property type="molecule type" value="Genomic_DNA"/>
</dbReference>
<dbReference type="Proteomes" id="UP000001075">
    <property type="component" value="Unassembled WGS sequence"/>
</dbReference>
<comment type="similarity">
    <text evidence="2 11">Belongs to the glycosyl hydrolase 22 family.</text>
</comment>
<feature type="chain" id="PRO_5003443844" description="lysozyme" evidence="12">
    <location>
        <begin position="19"/>
        <end position="285"/>
    </location>
</feature>
<dbReference type="SUPFAM" id="SSF53955">
    <property type="entry name" value="Lysozyme-like"/>
    <property type="match status" value="2"/>
</dbReference>
<evidence type="ECO:0000313" key="14">
    <source>
        <dbReference type="EMBL" id="EGV96017.1"/>
    </source>
</evidence>
<dbReference type="EC" id="3.2.1.17" evidence="4"/>
<name>G3GY33_CRIGR</name>
<dbReference type="InterPro" id="IPR000974">
    <property type="entry name" value="Glyco_hydro_22_lys"/>
</dbReference>
<proteinExistence type="inferred from homology"/>
<dbReference type="PROSITE" id="PS00128">
    <property type="entry name" value="GLYCOSYL_HYDROL_F22_1"/>
    <property type="match status" value="1"/>
</dbReference>
<keyword evidence="8" id="KW-1015">Disulfide bond</keyword>
<accession>G3GY33</accession>
<evidence type="ECO:0000256" key="12">
    <source>
        <dbReference type="SAM" id="SignalP"/>
    </source>
</evidence>
<sequence length="285" mass="32533">MKALLTLGFLLLSVTVQAKVYERCEFARTLKSHGMDSYRGISLANWVCLAQHESNYNTQATNYNRKDQSTDYGIFQINSRYWCNDGKTPRAVNACGIPCSVLLQDDITQAMECAKRVVRDPQGIRAWYVGTWEGETVGCVDMCNLLQDDITQAMECAKRVVRDPQGIRAWYVGTWEGETVGCVDMCRWHGEAIVKTEMSPSIFRAVESNRCALLLQLILSLYRYRSRNGKSHMFLDSPLDKHDLNRNGQNVDCFLRGFMLTNVFIVLSKAIIFWLPRQQMLVTVV</sequence>
<dbReference type="InterPro" id="IPR023346">
    <property type="entry name" value="Lysozyme-like_dom_sf"/>
</dbReference>
<dbReference type="PANTHER" id="PTHR11407">
    <property type="entry name" value="LYSOZYME C"/>
    <property type="match status" value="1"/>
</dbReference>
<dbReference type="GO" id="GO:0050830">
    <property type="term" value="P:defense response to Gram-positive bacterium"/>
    <property type="evidence" value="ECO:0007669"/>
    <property type="project" value="TreeGrafter"/>
</dbReference>
<dbReference type="InterPro" id="IPR019799">
    <property type="entry name" value="Glyco_hydro_22_CS"/>
</dbReference>
<evidence type="ECO:0000256" key="2">
    <source>
        <dbReference type="ARBA" id="ARBA00010859"/>
    </source>
</evidence>
<dbReference type="PRINTS" id="PR00137">
    <property type="entry name" value="LYSOZYME"/>
</dbReference>
<dbReference type="PaxDb" id="10029-XP_007636995.1"/>
<protein>
    <recommendedName>
        <fullName evidence="4">lysozyme</fullName>
        <ecNumber evidence="4">3.2.1.17</ecNumber>
    </recommendedName>
    <alternativeName>
        <fullName evidence="10">1,4-beta-N-acetylmuramidase C</fullName>
    </alternativeName>
</protein>
<evidence type="ECO:0000256" key="4">
    <source>
        <dbReference type="ARBA" id="ARBA00012732"/>
    </source>
</evidence>
<evidence type="ECO:0000256" key="3">
    <source>
        <dbReference type="ARBA" id="ARBA00011245"/>
    </source>
</evidence>
<gene>
    <name evidence="14" type="ORF">I79_002688</name>
</gene>
<evidence type="ECO:0000256" key="5">
    <source>
        <dbReference type="ARBA" id="ARBA00022529"/>
    </source>
</evidence>
<dbReference type="eggNOG" id="ENOG502S1S1">
    <property type="taxonomic scope" value="Eukaryota"/>
</dbReference>
<dbReference type="CDD" id="cd16897">
    <property type="entry name" value="LYZ_C"/>
    <property type="match status" value="1"/>
</dbReference>
<comment type="catalytic activity">
    <reaction evidence="1">
        <text>Hydrolysis of (1-&gt;4)-beta-linkages between N-acetylmuramic acid and N-acetyl-D-glucosamine residues in a peptidoglycan and between N-acetyl-D-glucosamine residues in chitodextrins.</text>
        <dbReference type="EC" id="3.2.1.17"/>
    </reaction>
</comment>
<evidence type="ECO:0000313" key="15">
    <source>
        <dbReference type="Proteomes" id="UP000001075"/>
    </source>
</evidence>
<dbReference type="Gene3D" id="1.10.530.10">
    <property type="match status" value="1"/>
</dbReference>
<evidence type="ECO:0000256" key="6">
    <source>
        <dbReference type="ARBA" id="ARBA00022638"/>
    </source>
</evidence>
<dbReference type="PROSITE" id="PS51348">
    <property type="entry name" value="GLYCOSYL_HYDROL_F22_2"/>
    <property type="match status" value="1"/>
</dbReference>
<evidence type="ECO:0000256" key="7">
    <source>
        <dbReference type="ARBA" id="ARBA00022801"/>
    </source>
</evidence>
<evidence type="ECO:0000256" key="10">
    <source>
        <dbReference type="ARBA" id="ARBA00032459"/>
    </source>
</evidence>
<evidence type="ECO:0000259" key="13">
    <source>
        <dbReference type="PROSITE" id="PS00128"/>
    </source>
</evidence>
<dbReference type="AlphaFoldDB" id="G3GY33"/>
<feature type="domain" description="Glycosyl hydrolases family 22 (GH22)" evidence="13">
    <location>
        <begin position="95"/>
        <end position="113"/>
    </location>
</feature>
<dbReference type="FunFam" id="1.10.530.10:FF:000001">
    <property type="entry name" value="Lysozyme C"/>
    <property type="match status" value="1"/>
</dbReference>
<comment type="subunit">
    <text evidence="3">Monomer.</text>
</comment>
<dbReference type="InterPro" id="IPR001916">
    <property type="entry name" value="Glyco_hydro_22"/>
</dbReference>